<dbReference type="OrthoDB" id="3293951at2"/>
<keyword evidence="2" id="KW-1185">Reference proteome</keyword>
<proteinExistence type="predicted"/>
<evidence type="ECO:0000313" key="1">
    <source>
        <dbReference type="EMBL" id="SNS26315.1"/>
    </source>
</evidence>
<dbReference type="RefSeq" id="WP_089296292.1">
    <property type="nucleotide sequence ID" value="NZ_BOMU01000063.1"/>
</dbReference>
<dbReference type="AlphaFoldDB" id="A0A239D1K8"/>
<accession>A0A239D1K8</accession>
<dbReference type="EMBL" id="FZNR01000012">
    <property type="protein sequence ID" value="SNS26315.1"/>
    <property type="molecule type" value="Genomic_DNA"/>
</dbReference>
<name>A0A239D1K8_9ACTN</name>
<protein>
    <submittedName>
        <fullName evidence="1">Uncharacterized protein</fullName>
    </submittedName>
</protein>
<gene>
    <name evidence="1" type="ORF">SAMN06264365_112218</name>
</gene>
<evidence type="ECO:0000313" key="2">
    <source>
        <dbReference type="Proteomes" id="UP000198415"/>
    </source>
</evidence>
<organism evidence="1 2">
    <name type="scientific">Actinoplanes regularis</name>
    <dbReference type="NCBI Taxonomy" id="52697"/>
    <lineage>
        <taxon>Bacteria</taxon>
        <taxon>Bacillati</taxon>
        <taxon>Actinomycetota</taxon>
        <taxon>Actinomycetes</taxon>
        <taxon>Micromonosporales</taxon>
        <taxon>Micromonosporaceae</taxon>
        <taxon>Actinoplanes</taxon>
    </lineage>
</organism>
<sequence length="201" mass="22009">MTGIGVSDAYFDLVGACVHSIRFIFAAQIDYPYALARLAEDNPPESLFRRVQVASPPPSRNAKPWQTGLTLGGAPFDPSSGSLDRLNDVRFVAGIDNLDAPEPDAIVLDQWFEIPAAARKVAFSYDEPRPYLLSFPYWQPVDGPGDTATMDVAYSATLRANWTKTPTSHWVAVSFDAFWPAERDSAEVLVPLGACDRLCPS</sequence>
<dbReference type="Proteomes" id="UP000198415">
    <property type="component" value="Unassembled WGS sequence"/>
</dbReference>
<reference evidence="1 2" key="1">
    <citation type="submission" date="2017-06" db="EMBL/GenBank/DDBJ databases">
        <authorList>
            <person name="Kim H.J."/>
            <person name="Triplett B.A."/>
        </authorList>
    </citation>
    <scope>NUCLEOTIDE SEQUENCE [LARGE SCALE GENOMIC DNA]</scope>
    <source>
        <strain evidence="1 2">DSM 43151</strain>
    </source>
</reference>